<keyword evidence="5 6" id="KW-0119">Carbohydrate metabolism</keyword>
<dbReference type="InterPro" id="IPR011060">
    <property type="entry name" value="RibuloseP-bd_barrel"/>
</dbReference>
<gene>
    <name evidence="6" type="primary">nanE</name>
    <name evidence="7" type="ORF">DXA68_11860</name>
</gene>
<dbReference type="GO" id="GO:0047465">
    <property type="term" value="F:N-acylglucosamine-6-phosphate 2-epimerase activity"/>
    <property type="evidence" value="ECO:0007669"/>
    <property type="project" value="UniProtKB-EC"/>
</dbReference>
<dbReference type="GO" id="GO:0006053">
    <property type="term" value="P:N-acetylmannosamine catabolic process"/>
    <property type="evidence" value="ECO:0007669"/>
    <property type="project" value="TreeGrafter"/>
</dbReference>
<dbReference type="CDD" id="cd04729">
    <property type="entry name" value="NanE"/>
    <property type="match status" value="1"/>
</dbReference>
<proteinExistence type="inferred from homology"/>
<dbReference type="RefSeq" id="WP_117987573.1">
    <property type="nucleotide sequence ID" value="NZ_CABMFG010000017.1"/>
</dbReference>
<dbReference type="GO" id="GO:0005829">
    <property type="term" value="C:cytosol"/>
    <property type="evidence" value="ECO:0007669"/>
    <property type="project" value="TreeGrafter"/>
</dbReference>
<evidence type="ECO:0000256" key="3">
    <source>
        <dbReference type="ARBA" id="ARBA00005081"/>
    </source>
</evidence>
<evidence type="ECO:0000256" key="5">
    <source>
        <dbReference type="ARBA" id="ARBA00023277"/>
    </source>
</evidence>
<dbReference type="PANTHER" id="PTHR36204:SF1">
    <property type="entry name" value="N-ACETYLMANNOSAMINE-6-PHOSPHATE 2-EPIMERASE-RELATED"/>
    <property type="match status" value="1"/>
</dbReference>
<evidence type="ECO:0000313" key="7">
    <source>
        <dbReference type="EMBL" id="RGX78275.1"/>
    </source>
</evidence>
<keyword evidence="4 6" id="KW-0413">Isomerase</keyword>
<dbReference type="Proteomes" id="UP000286075">
    <property type="component" value="Unassembled WGS sequence"/>
</dbReference>
<dbReference type="UniPathway" id="UPA00629">
    <property type="reaction ID" value="UER00682"/>
</dbReference>
<comment type="function">
    <text evidence="2 6">Converts N-acetylmannosamine-6-phosphate (ManNAc-6-P) to N-acetylglucosamine-6-phosphate (GlcNAc-6-P).</text>
</comment>
<dbReference type="EC" id="5.1.3.9" evidence="6"/>
<evidence type="ECO:0000256" key="2">
    <source>
        <dbReference type="ARBA" id="ARBA00002147"/>
    </source>
</evidence>
<protein>
    <recommendedName>
        <fullName evidence="6">Putative N-acetylmannosamine-6-phosphate 2-epimerase</fullName>
        <ecNumber evidence="6">5.1.3.9</ecNumber>
    </recommendedName>
    <alternativeName>
        <fullName evidence="6">ManNAc-6-P epimerase</fullName>
    </alternativeName>
</protein>
<name>A0A413H403_9BACE</name>
<sequence length="233" mass="25362">MNDILEKLQYGMIVSCQSEEDDPFNADPMYMGLFAKAAEMGGAVGIRTQGIEKLKAIKQAVHLPVIGLLKSQFPDGTVRITGSFKEVEELIVAGSDIVAIDGTFRVRENLDGPSFIKAVKEKYGCLVLADIATFEEAKACEENGADAISTTLSGYTPDTLSSVEGPNFYLLERILKDIKIPVFAEGRFNVPAEAQKAMEMGSYGVITGTAITRPRVTTKWFVEAVNKGKQLKK</sequence>
<dbReference type="OrthoDB" id="9781704at2"/>
<reference evidence="7 8" key="1">
    <citation type="submission" date="2018-08" db="EMBL/GenBank/DDBJ databases">
        <title>A genome reference for cultivated species of the human gut microbiota.</title>
        <authorList>
            <person name="Zou Y."/>
            <person name="Xue W."/>
            <person name="Luo G."/>
        </authorList>
    </citation>
    <scope>NUCLEOTIDE SEQUENCE [LARGE SCALE GENOMIC DNA]</scope>
    <source>
        <strain evidence="7 8">OF03-9BH</strain>
    </source>
</reference>
<comment type="caution">
    <text evidence="7">The sequence shown here is derived from an EMBL/GenBank/DDBJ whole genome shotgun (WGS) entry which is preliminary data.</text>
</comment>
<dbReference type="Pfam" id="PF04131">
    <property type="entry name" value="NanE"/>
    <property type="match status" value="1"/>
</dbReference>
<dbReference type="EMBL" id="QSCF01000017">
    <property type="protein sequence ID" value="RGX78275.1"/>
    <property type="molecule type" value="Genomic_DNA"/>
</dbReference>
<dbReference type="NCBIfam" id="NF002231">
    <property type="entry name" value="PRK01130.1"/>
    <property type="match status" value="1"/>
</dbReference>
<organism evidence="7 8">
    <name type="scientific">Bacteroides stercorirosoris</name>
    <dbReference type="NCBI Taxonomy" id="871324"/>
    <lineage>
        <taxon>Bacteria</taxon>
        <taxon>Pseudomonadati</taxon>
        <taxon>Bacteroidota</taxon>
        <taxon>Bacteroidia</taxon>
        <taxon>Bacteroidales</taxon>
        <taxon>Bacteroidaceae</taxon>
        <taxon>Bacteroides</taxon>
    </lineage>
</organism>
<dbReference type="SUPFAM" id="SSF51366">
    <property type="entry name" value="Ribulose-phoshate binding barrel"/>
    <property type="match status" value="1"/>
</dbReference>
<comment type="catalytic activity">
    <reaction evidence="1 6">
        <text>an N-acyl-D-glucosamine 6-phosphate = an N-acyl-D-mannosamine 6-phosphate</text>
        <dbReference type="Rhea" id="RHEA:23932"/>
        <dbReference type="ChEBI" id="CHEBI:57599"/>
        <dbReference type="ChEBI" id="CHEBI:57666"/>
        <dbReference type="EC" id="5.1.3.9"/>
    </reaction>
</comment>
<evidence type="ECO:0000256" key="1">
    <source>
        <dbReference type="ARBA" id="ARBA00000056"/>
    </source>
</evidence>
<dbReference type="HAMAP" id="MF_01235">
    <property type="entry name" value="ManNAc6P_epimer"/>
    <property type="match status" value="1"/>
</dbReference>
<comment type="pathway">
    <text evidence="3 6">Amino-sugar metabolism; N-acetylneuraminate degradation; D-fructose 6-phosphate from N-acetylneuraminate: step 3/5.</text>
</comment>
<dbReference type="InterPro" id="IPR013785">
    <property type="entry name" value="Aldolase_TIM"/>
</dbReference>
<dbReference type="GO" id="GO:0019262">
    <property type="term" value="P:N-acetylneuraminate catabolic process"/>
    <property type="evidence" value="ECO:0007669"/>
    <property type="project" value="UniProtKB-UniRule"/>
</dbReference>
<evidence type="ECO:0000256" key="6">
    <source>
        <dbReference type="HAMAP-Rule" id="MF_01235"/>
    </source>
</evidence>
<evidence type="ECO:0000313" key="8">
    <source>
        <dbReference type="Proteomes" id="UP000286075"/>
    </source>
</evidence>
<dbReference type="InterPro" id="IPR007260">
    <property type="entry name" value="NanE"/>
</dbReference>
<dbReference type="AlphaFoldDB" id="A0A413H403"/>
<evidence type="ECO:0000256" key="4">
    <source>
        <dbReference type="ARBA" id="ARBA00023235"/>
    </source>
</evidence>
<dbReference type="PANTHER" id="PTHR36204">
    <property type="entry name" value="N-ACETYLMANNOSAMINE-6-PHOSPHATE 2-EPIMERASE-RELATED"/>
    <property type="match status" value="1"/>
</dbReference>
<dbReference type="Gene3D" id="3.20.20.70">
    <property type="entry name" value="Aldolase class I"/>
    <property type="match status" value="1"/>
</dbReference>
<accession>A0A413H403</accession>
<comment type="similarity">
    <text evidence="6">Belongs to the NanE family.</text>
</comment>
<dbReference type="GO" id="GO:0005975">
    <property type="term" value="P:carbohydrate metabolic process"/>
    <property type="evidence" value="ECO:0007669"/>
    <property type="project" value="UniProtKB-UniRule"/>
</dbReference>